<feature type="coiled-coil region" evidence="3">
    <location>
        <begin position="330"/>
        <end position="390"/>
    </location>
</feature>
<dbReference type="PANTHER" id="PTHR32347">
    <property type="entry name" value="EFFLUX SYSTEM COMPONENT YKNX-RELATED"/>
    <property type="match status" value="1"/>
</dbReference>
<dbReference type="InterPro" id="IPR050465">
    <property type="entry name" value="UPF0194_transport"/>
</dbReference>
<dbReference type="PANTHER" id="PTHR32347:SF23">
    <property type="entry name" value="BLL5650 PROTEIN"/>
    <property type="match status" value="1"/>
</dbReference>
<evidence type="ECO:0000256" key="3">
    <source>
        <dbReference type="SAM" id="Coils"/>
    </source>
</evidence>
<dbReference type="Gene3D" id="2.40.50.100">
    <property type="match status" value="1"/>
</dbReference>
<reference evidence="4" key="1">
    <citation type="submission" date="2021-04" db="EMBL/GenBank/DDBJ databases">
        <title>Oceanospirillales bacteria with DddD are important DMSP degraders in coastal seawater.</title>
        <authorList>
            <person name="Liu J."/>
        </authorList>
    </citation>
    <scope>NUCLEOTIDE SEQUENCE</scope>
    <source>
        <strain evidence="4">D13-1</strain>
    </source>
</reference>
<evidence type="ECO:0000256" key="1">
    <source>
        <dbReference type="ARBA" id="ARBA00004196"/>
    </source>
</evidence>
<dbReference type="EMBL" id="CP073347">
    <property type="protein sequence ID" value="UTW12752.1"/>
    <property type="molecule type" value="Genomic_DNA"/>
</dbReference>
<keyword evidence="5" id="KW-1185">Reference proteome</keyword>
<accession>A0ABY5HND6</accession>
<protein>
    <submittedName>
        <fullName evidence="4">Efflux RND transporter periplasmic adaptor subunit</fullName>
    </submittedName>
</protein>
<dbReference type="SUPFAM" id="SSF111369">
    <property type="entry name" value="HlyD-like secretion proteins"/>
    <property type="match status" value="1"/>
</dbReference>
<evidence type="ECO:0000313" key="5">
    <source>
        <dbReference type="Proteomes" id="UP001058461"/>
    </source>
</evidence>
<evidence type="ECO:0000313" key="4">
    <source>
        <dbReference type="EMBL" id="UTW12752.1"/>
    </source>
</evidence>
<gene>
    <name evidence="4" type="ORF">KDW95_03480</name>
</gene>
<comment type="subcellular location">
    <subcellularLocation>
        <location evidence="1">Cell envelope</location>
    </subcellularLocation>
</comment>
<dbReference type="RefSeq" id="WP_255854877.1">
    <property type="nucleotide sequence ID" value="NZ_CP073347.1"/>
</dbReference>
<keyword evidence="2 3" id="KW-0175">Coiled coil</keyword>
<sequence>MLPGVRRGFWLDPQMDAVACWPEQVRLSEDAKDVARLAHRQQALTQSRLVLAGESCCIIAQPLRAGLGTLVFILEAASSSASFQRLLGWACEWLEQLFDAPDGAGSEPGLLFDYLAHRDPEANVSPRQQLEQAGLFAQRHWGLDCHVITQDQCLALGGSAPLVLDEAEQVALLAVAAEEGQLIEYEGCASEPQTRGVAIGLGHGAGRVLVLFCRSGATSAEGDPAGALTDAERKQLQLLALLVRQGGTLVPSHAAPRPWWQKTPQRLALAALLLVAIGAIPLEYRLSTAATLEGEEQHAVVAPFDGFVGEVHFRAGDQVEQGAAIMQLDTRDLVLAAQKLEAEIDEFQQQYRKDLAGRELAGALVWRERLQQSQIQLQRVQEQVQRAVISAPFAGHLISGNLNYKLNAPVKQGDVLYEISSLQGYRILLEVAESDIRFLAPGQRGALQLRALPQQNIGIVVTRILPVPVRAQNLQSYLAEATLDADVDGLQPGMEGVAKVAVGKSPLAWITFHHLVDWLRVQWWLWTP</sequence>
<dbReference type="Proteomes" id="UP001058461">
    <property type="component" value="Chromosome"/>
</dbReference>
<organism evidence="4 5">
    <name type="scientific">Marinobacterium rhizophilum</name>
    <dbReference type="NCBI Taxonomy" id="420402"/>
    <lineage>
        <taxon>Bacteria</taxon>
        <taxon>Pseudomonadati</taxon>
        <taxon>Pseudomonadota</taxon>
        <taxon>Gammaproteobacteria</taxon>
        <taxon>Oceanospirillales</taxon>
        <taxon>Oceanospirillaceae</taxon>
        <taxon>Marinobacterium</taxon>
    </lineage>
</organism>
<proteinExistence type="predicted"/>
<evidence type="ECO:0000256" key="2">
    <source>
        <dbReference type="ARBA" id="ARBA00023054"/>
    </source>
</evidence>
<name>A0ABY5HND6_9GAMM</name>
<dbReference type="Gene3D" id="2.40.30.170">
    <property type="match status" value="1"/>
</dbReference>